<dbReference type="InterPro" id="IPR022676">
    <property type="entry name" value="NMT_N"/>
</dbReference>
<evidence type="ECO:0000259" key="8">
    <source>
        <dbReference type="Pfam" id="PF02799"/>
    </source>
</evidence>
<evidence type="ECO:0000256" key="2">
    <source>
        <dbReference type="ARBA" id="ARBA00012923"/>
    </source>
</evidence>
<reference evidence="10" key="1">
    <citation type="submission" date="2017-02" db="UniProtKB">
        <authorList>
            <consortium name="WormBaseParasite"/>
        </authorList>
    </citation>
    <scope>IDENTIFICATION</scope>
</reference>
<dbReference type="Pfam" id="PF02799">
    <property type="entry name" value="NMT_C"/>
    <property type="match status" value="1"/>
</dbReference>
<sequence>MDAKKLGEALKKMKELGIDPKQIIAATEGGGIKDIEEAKNHTYEFWKTQPVPGFDEVVTENTFILPDEHYEKSVRLEPYSLPKGFEWSDIDINSNEELNEVYTLLNENYVEDDDCMFRFDYGPAFLRWALTPPGWLKTWHCGVRATSSKKLLAFISAIPVVIKTYDKKTQMVEINFLCVHKKLRSKRVAPVLIREITRRVHCQKIYQACFTAGIIIPKPIAACRYWHRSLNPKKLIDVGFSHLPRNSTIQRQMKLYKLPDKPKTANIKPMEEKHVPSAFKLLSEYLEKFDLAPVLTEAEFKHFLTPVENVIYCYVVEDKEGNVTDLCSFYNLPSTVVSHPKHKEIKAAYSFYNVATTVPYTQLMNDALIFAAANNFDVFNALNVMDNSEEILKELKFGIGDGNLHYYLYNWKCPEMPSCKVGLVLQ</sequence>
<name>A0A0N5BPK9_STREA</name>
<dbReference type="InterPro" id="IPR016181">
    <property type="entry name" value="Acyl_CoA_acyltransferase"/>
</dbReference>
<dbReference type="PANTHER" id="PTHR11377:SF5">
    <property type="entry name" value="GLYCYLPEPTIDE N-TETRADECANOYLTRANSFERASE"/>
    <property type="match status" value="1"/>
</dbReference>
<dbReference type="Pfam" id="PF01233">
    <property type="entry name" value="NMT"/>
    <property type="match status" value="1"/>
</dbReference>
<dbReference type="PANTHER" id="PTHR11377">
    <property type="entry name" value="N-MYRISTOYL TRANSFERASE"/>
    <property type="match status" value="1"/>
</dbReference>
<dbReference type="PIRSF" id="PIRSF015892">
    <property type="entry name" value="N-myristl_transf"/>
    <property type="match status" value="1"/>
</dbReference>
<comment type="similarity">
    <text evidence="1 6">Belongs to the NMT family.</text>
</comment>
<dbReference type="WBParaSite" id="SPAL_0000783300.1">
    <property type="protein sequence ID" value="SPAL_0000783300.1"/>
    <property type="gene ID" value="SPAL_0000783300"/>
</dbReference>
<dbReference type="PROSITE" id="PS00975">
    <property type="entry name" value="NMT_1"/>
    <property type="match status" value="1"/>
</dbReference>
<comment type="function">
    <text evidence="5">Adds a myristoyl group to the N-terminal glycine residue of certain cellular proteins.</text>
</comment>
<dbReference type="Proteomes" id="UP000046392">
    <property type="component" value="Unplaced"/>
</dbReference>
<dbReference type="GO" id="GO:0004379">
    <property type="term" value="F:glycylpeptide N-tetradecanoyltransferase activity"/>
    <property type="evidence" value="ECO:0007669"/>
    <property type="project" value="UniProtKB-EC"/>
</dbReference>
<comment type="catalytic activity">
    <reaction evidence="5">
        <text>N-terminal glycyl-[protein] + tetradecanoyl-CoA = N-tetradecanoylglycyl-[protein] + CoA + H(+)</text>
        <dbReference type="Rhea" id="RHEA:15521"/>
        <dbReference type="Rhea" id="RHEA-COMP:12666"/>
        <dbReference type="Rhea" id="RHEA-COMP:12667"/>
        <dbReference type="ChEBI" id="CHEBI:15378"/>
        <dbReference type="ChEBI" id="CHEBI:57287"/>
        <dbReference type="ChEBI" id="CHEBI:57385"/>
        <dbReference type="ChEBI" id="CHEBI:64723"/>
        <dbReference type="ChEBI" id="CHEBI:133050"/>
        <dbReference type="EC" id="2.3.1.97"/>
    </reaction>
</comment>
<evidence type="ECO:0000256" key="5">
    <source>
        <dbReference type="RuleBase" id="RU000586"/>
    </source>
</evidence>
<feature type="domain" description="Glycylpeptide N-tetradecanoyltransferase C-terminal" evidence="8">
    <location>
        <begin position="237"/>
        <end position="416"/>
    </location>
</feature>
<dbReference type="InterPro" id="IPR000903">
    <property type="entry name" value="NMT"/>
</dbReference>
<accession>A0A0N5BPK9</accession>
<evidence type="ECO:0000256" key="6">
    <source>
        <dbReference type="RuleBase" id="RU004178"/>
    </source>
</evidence>
<dbReference type="SUPFAM" id="SSF55729">
    <property type="entry name" value="Acyl-CoA N-acyltransferases (Nat)"/>
    <property type="match status" value="2"/>
</dbReference>
<evidence type="ECO:0000256" key="3">
    <source>
        <dbReference type="ARBA" id="ARBA00022679"/>
    </source>
</evidence>
<evidence type="ECO:0000313" key="9">
    <source>
        <dbReference type="Proteomes" id="UP000046392"/>
    </source>
</evidence>
<dbReference type="AlphaFoldDB" id="A0A0N5BPK9"/>
<dbReference type="FunFam" id="3.40.630.170:FF:000001">
    <property type="entry name" value="Glycylpeptide N-tetradecanoyltransferase"/>
    <property type="match status" value="1"/>
</dbReference>
<evidence type="ECO:0000256" key="4">
    <source>
        <dbReference type="ARBA" id="ARBA00023315"/>
    </source>
</evidence>
<keyword evidence="4 5" id="KW-0012">Acyltransferase</keyword>
<organism evidence="9 10">
    <name type="scientific">Strongyloides papillosus</name>
    <name type="common">Intestinal threadworm</name>
    <dbReference type="NCBI Taxonomy" id="174720"/>
    <lineage>
        <taxon>Eukaryota</taxon>
        <taxon>Metazoa</taxon>
        <taxon>Ecdysozoa</taxon>
        <taxon>Nematoda</taxon>
        <taxon>Chromadorea</taxon>
        <taxon>Rhabditida</taxon>
        <taxon>Tylenchina</taxon>
        <taxon>Panagrolaimomorpha</taxon>
        <taxon>Strongyloidoidea</taxon>
        <taxon>Strongyloididae</taxon>
        <taxon>Strongyloides</taxon>
    </lineage>
</organism>
<dbReference type="GO" id="GO:0005737">
    <property type="term" value="C:cytoplasm"/>
    <property type="evidence" value="ECO:0007669"/>
    <property type="project" value="TreeGrafter"/>
</dbReference>
<evidence type="ECO:0000313" key="10">
    <source>
        <dbReference type="WBParaSite" id="SPAL_0000783300.1"/>
    </source>
</evidence>
<evidence type="ECO:0000259" key="7">
    <source>
        <dbReference type="Pfam" id="PF01233"/>
    </source>
</evidence>
<dbReference type="InterPro" id="IPR022677">
    <property type="entry name" value="NMT_C"/>
</dbReference>
<dbReference type="EC" id="2.3.1.97" evidence="2 5"/>
<dbReference type="STRING" id="174720.A0A0N5BPK9"/>
<keyword evidence="9" id="KW-1185">Reference proteome</keyword>
<proteinExistence type="inferred from homology"/>
<keyword evidence="3 5" id="KW-0808">Transferase</keyword>
<dbReference type="InterPro" id="IPR022678">
    <property type="entry name" value="NMT_CS"/>
</dbReference>
<evidence type="ECO:0000256" key="1">
    <source>
        <dbReference type="ARBA" id="ARBA00009469"/>
    </source>
</evidence>
<dbReference type="PROSITE" id="PS00976">
    <property type="entry name" value="NMT_2"/>
    <property type="match status" value="1"/>
</dbReference>
<protein>
    <recommendedName>
        <fullName evidence="2 5">Glycylpeptide N-tetradecanoyltransferase</fullName>
        <ecNumber evidence="2 5">2.3.1.97</ecNumber>
    </recommendedName>
</protein>
<dbReference type="Gene3D" id="3.40.630.170">
    <property type="match status" value="1"/>
</dbReference>
<feature type="domain" description="Glycylpeptide N-tetradecanoyltransferase N-terminal" evidence="7">
    <location>
        <begin position="70"/>
        <end position="223"/>
    </location>
</feature>